<dbReference type="AlphaFoldDB" id="X1CAG3"/>
<dbReference type="GO" id="GO:0003937">
    <property type="term" value="F:IMP cyclohydrolase activity"/>
    <property type="evidence" value="ECO:0007669"/>
    <property type="project" value="InterPro"/>
</dbReference>
<evidence type="ECO:0000313" key="1">
    <source>
        <dbReference type="EMBL" id="GAG90242.1"/>
    </source>
</evidence>
<organism evidence="1">
    <name type="scientific">marine sediment metagenome</name>
    <dbReference type="NCBI Taxonomy" id="412755"/>
    <lineage>
        <taxon>unclassified sequences</taxon>
        <taxon>metagenomes</taxon>
        <taxon>ecological metagenomes</taxon>
    </lineage>
</organism>
<feature type="non-terminal residue" evidence="1">
    <location>
        <position position="1"/>
    </location>
</feature>
<proteinExistence type="predicted"/>
<dbReference type="PANTHER" id="PTHR11692">
    <property type="entry name" value="BIFUNCTIONAL PURINE BIOSYNTHESIS PROTEIN PURH"/>
    <property type="match status" value="1"/>
</dbReference>
<dbReference type="InterPro" id="IPR016193">
    <property type="entry name" value="Cytidine_deaminase-like"/>
</dbReference>
<dbReference type="EMBL" id="BART01028372">
    <property type="protein sequence ID" value="GAG90242.1"/>
    <property type="molecule type" value="Genomic_DNA"/>
</dbReference>
<dbReference type="GO" id="GO:0005829">
    <property type="term" value="C:cytosol"/>
    <property type="evidence" value="ECO:0007669"/>
    <property type="project" value="TreeGrafter"/>
</dbReference>
<dbReference type="GO" id="GO:0006189">
    <property type="term" value="P:'de novo' IMP biosynthetic process"/>
    <property type="evidence" value="ECO:0007669"/>
    <property type="project" value="TreeGrafter"/>
</dbReference>
<name>X1CAG3_9ZZZZ</name>
<dbReference type="Gene3D" id="3.40.140.20">
    <property type="match status" value="1"/>
</dbReference>
<gene>
    <name evidence="1" type="ORF">S01H4_50047</name>
</gene>
<dbReference type="InterPro" id="IPR024051">
    <property type="entry name" value="AICAR_Tfase_dup_dom_sf"/>
</dbReference>
<accession>X1CAG3</accession>
<dbReference type="GO" id="GO:0004643">
    <property type="term" value="F:phosphoribosylaminoimidazolecarboxamide formyltransferase activity"/>
    <property type="evidence" value="ECO:0007669"/>
    <property type="project" value="InterPro"/>
</dbReference>
<dbReference type="InterPro" id="IPR002695">
    <property type="entry name" value="PurH-like"/>
</dbReference>
<comment type="caution">
    <text evidence="1">The sequence shown here is derived from an EMBL/GenBank/DDBJ whole genome shotgun (WGS) entry which is preliminary data.</text>
</comment>
<dbReference type="SUPFAM" id="SSF53927">
    <property type="entry name" value="Cytidine deaminase-like"/>
    <property type="match status" value="1"/>
</dbReference>
<dbReference type="PANTHER" id="PTHR11692:SF0">
    <property type="entry name" value="BIFUNCTIONAL PURINE BIOSYNTHESIS PROTEIN ATIC"/>
    <property type="match status" value="1"/>
</dbReference>
<sequence length="53" mass="5891">AFFPFKDAAELAAQNGILAIIQPGGSVNDKEVIEACDKYRIPMVFTGKRHFKH</sequence>
<reference evidence="1" key="1">
    <citation type="journal article" date="2014" name="Front. Microbiol.">
        <title>High frequency of phylogenetically diverse reductive dehalogenase-homologous genes in deep subseafloor sedimentary metagenomes.</title>
        <authorList>
            <person name="Kawai M."/>
            <person name="Futagami T."/>
            <person name="Toyoda A."/>
            <person name="Takaki Y."/>
            <person name="Nishi S."/>
            <person name="Hori S."/>
            <person name="Arai W."/>
            <person name="Tsubouchi T."/>
            <person name="Morono Y."/>
            <person name="Uchiyama I."/>
            <person name="Ito T."/>
            <person name="Fujiyama A."/>
            <person name="Inagaki F."/>
            <person name="Takami H."/>
        </authorList>
    </citation>
    <scope>NUCLEOTIDE SEQUENCE</scope>
    <source>
        <strain evidence="1">Expedition CK06-06</strain>
    </source>
</reference>
<protein>
    <submittedName>
        <fullName evidence="1">Uncharacterized protein</fullName>
    </submittedName>
</protein>